<dbReference type="AlphaFoldDB" id="A0A220MC08"/>
<protein>
    <recommendedName>
        <fullName evidence="4">WG repeat-containing protein</fullName>
    </recommendedName>
</protein>
<reference evidence="2 3" key="1">
    <citation type="submission" date="2016-11" db="EMBL/GenBank/DDBJ databases">
        <authorList>
            <person name="Jaros S."/>
            <person name="Januszkiewicz K."/>
            <person name="Wedrychowicz H."/>
        </authorList>
    </citation>
    <scope>NUCLEOTIDE SEQUENCE [LARGE SCALE GENOMIC DNA]</scope>
    <source>
        <strain evidence="2 3">NF2</strain>
    </source>
</reference>
<gene>
    <name evidence="2" type="ORF">BP422_02615</name>
</gene>
<feature type="chain" id="PRO_5013143741" description="WG repeat-containing protein" evidence="1">
    <location>
        <begin position="27"/>
        <end position="419"/>
    </location>
</feature>
<sequence length="419" mass="47850">MKKTKYVNILLALSLTLSIVPSVAHSENAIRSDRPETTVLKYVPTEKEIQVPPGLTEPFFVPFAGSSPNDPFYKEFKQEWFPHFALVSPTGKVIDQQESLLYPGYISPLQDGYGFFHIITFFGNSSFIIFDQQGNTQELGAYNDYFTQIDGEWFLYSPTSYTSYLYNARTKTSKQITDGAIFTMTSEQTGVTTYDIHHYPFVQYNKKDGMILSSKLGLKDMNGKIHAKPFFDEYMGYSEGLHRVKINGMTHFITHEGKVVLKPSRNYKVESNFHSGVFIVSGKKDKEEFYLLMNKKGTFASKKYAFLKETSDGQFIAVSKTKDGYFFQKINAMDKPTTTLPYKLDKPEQLKQLKQTGKLFHTDTQIIADVANKQPFPFPHKLLTPPRKETVSIEYTVGGKKYIGTFTHNGTKIYARELK</sequence>
<dbReference type="RefSeq" id="WP_088906428.1">
    <property type="nucleotide sequence ID" value="NZ_CP018145.1"/>
</dbReference>
<evidence type="ECO:0000313" key="2">
    <source>
        <dbReference type="EMBL" id="ASJ52534.1"/>
    </source>
</evidence>
<accession>A0A220MC08</accession>
<dbReference type="EMBL" id="CP018145">
    <property type="protein sequence ID" value="ASJ52534.1"/>
    <property type="molecule type" value="Genomic_DNA"/>
</dbReference>
<organism evidence="2 3">
    <name type="scientific">Brevibacillus formosus</name>
    <dbReference type="NCBI Taxonomy" id="54913"/>
    <lineage>
        <taxon>Bacteria</taxon>
        <taxon>Bacillati</taxon>
        <taxon>Bacillota</taxon>
        <taxon>Bacilli</taxon>
        <taxon>Bacillales</taxon>
        <taxon>Paenibacillaceae</taxon>
        <taxon>Brevibacillus</taxon>
    </lineage>
</organism>
<proteinExistence type="predicted"/>
<dbReference type="Proteomes" id="UP000197781">
    <property type="component" value="Chromosome"/>
</dbReference>
<evidence type="ECO:0000313" key="3">
    <source>
        <dbReference type="Proteomes" id="UP000197781"/>
    </source>
</evidence>
<dbReference type="KEGG" id="bfm:BP422_02615"/>
<keyword evidence="1" id="KW-0732">Signal</keyword>
<feature type="signal peptide" evidence="1">
    <location>
        <begin position="1"/>
        <end position="26"/>
    </location>
</feature>
<name>A0A220MC08_9BACL</name>
<evidence type="ECO:0008006" key="4">
    <source>
        <dbReference type="Google" id="ProtNLM"/>
    </source>
</evidence>
<evidence type="ECO:0000256" key="1">
    <source>
        <dbReference type="SAM" id="SignalP"/>
    </source>
</evidence>